<proteinExistence type="predicted"/>
<accession>A0A1W2TM87</accession>
<gene>
    <name evidence="1" type="ORF">SAMD00023353_4000840</name>
</gene>
<dbReference type="EMBL" id="DF977485">
    <property type="protein sequence ID" value="GAP89443.1"/>
    <property type="molecule type" value="Genomic_DNA"/>
</dbReference>
<dbReference type="PANTHER" id="PTHR36847:SF1">
    <property type="entry name" value="AMIDOLIGASE ENZYME"/>
    <property type="match status" value="1"/>
</dbReference>
<sequence length="392" mass="45383">MDPVKSREDSRRESRKRVKIYIGVETEAPLAVIKRNIYTQEDELLRNGKELVELCVLLQNEGFDIYSCPIDEDRDPKKWAVTYDSSIEVGTELQGVGAPIEIKSPILAVDNLRYEDKFRTLWRVIEPFKIPSIEYWKMASTHIHFSLNGTPQFRLEIAQNLAFCIVYFEQAITDLVPAMTHKSDMKRRGGWKNCRYHKKNSVRPKWNDREPLNDLHSCWNAILGVRSIQELFELFCYDTDLYRRTHGLQTKNWKWNFKGVKYETIEFRQMPPSRSAQETLDWISFTTGFVRAAAGIDRVLLSMASQGEISFTEALGLPLSVPQKEQQAAEKLWAYDLHLNGITVAELAKFVPCEQGVWDRISQTRDQIEAELAMLPNPKNELPTRLPAWIGL</sequence>
<protein>
    <recommendedName>
        <fullName evidence="3">Amidoligase enzyme</fullName>
    </recommendedName>
</protein>
<evidence type="ECO:0000313" key="1">
    <source>
        <dbReference type="EMBL" id="GAP89443.1"/>
    </source>
</evidence>
<name>A0A1W2TM87_ROSNE</name>
<organism evidence="1">
    <name type="scientific">Rosellinia necatrix</name>
    <name type="common">White root-rot fungus</name>
    <dbReference type="NCBI Taxonomy" id="77044"/>
    <lineage>
        <taxon>Eukaryota</taxon>
        <taxon>Fungi</taxon>
        <taxon>Dikarya</taxon>
        <taxon>Ascomycota</taxon>
        <taxon>Pezizomycotina</taxon>
        <taxon>Sordariomycetes</taxon>
        <taxon>Xylariomycetidae</taxon>
        <taxon>Xylariales</taxon>
        <taxon>Xylariaceae</taxon>
        <taxon>Rosellinia</taxon>
    </lineage>
</organism>
<dbReference type="OrthoDB" id="5291055at2759"/>
<dbReference type="Pfam" id="PF12224">
    <property type="entry name" value="Amidoligase_2"/>
    <property type="match status" value="1"/>
</dbReference>
<keyword evidence="2" id="KW-1185">Reference proteome</keyword>
<evidence type="ECO:0000313" key="2">
    <source>
        <dbReference type="Proteomes" id="UP000054516"/>
    </source>
</evidence>
<dbReference type="InterPro" id="IPR022025">
    <property type="entry name" value="Amidoligase_2"/>
</dbReference>
<dbReference type="STRING" id="77044.A0A1W2TM87"/>
<dbReference type="PANTHER" id="PTHR36847">
    <property type="entry name" value="AMIDOLIGASE ENZYME"/>
    <property type="match status" value="1"/>
</dbReference>
<evidence type="ECO:0008006" key="3">
    <source>
        <dbReference type="Google" id="ProtNLM"/>
    </source>
</evidence>
<dbReference type="Proteomes" id="UP000054516">
    <property type="component" value="Unassembled WGS sequence"/>
</dbReference>
<dbReference type="AlphaFoldDB" id="A0A1W2TM87"/>
<reference evidence="1" key="1">
    <citation type="submission" date="2016-03" db="EMBL/GenBank/DDBJ databases">
        <title>Draft genome sequence of Rosellinia necatrix.</title>
        <authorList>
            <person name="Kanematsu S."/>
        </authorList>
    </citation>
    <scope>NUCLEOTIDE SEQUENCE [LARGE SCALE GENOMIC DNA]</scope>
    <source>
        <strain evidence="1">W97</strain>
    </source>
</reference>